<dbReference type="SMART" id="SM00470">
    <property type="entry name" value="ParB"/>
    <property type="match status" value="1"/>
</dbReference>
<dbReference type="PROSITE" id="PS00092">
    <property type="entry name" value="N6_MTASE"/>
    <property type="match status" value="1"/>
</dbReference>
<dbReference type="InterPro" id="IPR029063">
    <property type="entry name" value="SAM-dependent_MTases_sf"/>
</dbReference>
<dbReference type="PROSITE" id="PS51143">
    <property type="entry name" value="MT_A70"/>
    <property type="match status" value="1"/>
</dbReference>
<dbReference type="SUPFAM" id="SSF110849">
    <property type="entry name" value="ParB/Sulfiredoxin"/>
    <property type="match status" value="1"/>
</dbReference>
<evidence type="ECO:0000256" key="3">
    <source>
        <dbReference type="ARBA" id="ARBA00022691"/>
    </source>
</evidence>
<evidence type="ECO:0000259" key="5">
    <source>
        <dbReference type="SMART" id="SM00470"/>
    </source>
</evidence>
<evidence type="ECO:0000313" key="7">
    <source>
        <dbReference type="EMBL" id="QJB04299.1"/>
    </source>
</evidence>
<dbReference type="PANTHER" id="PTHR12829">
    <property type="entry name" value="N6-ADENOSINE-METHYLTRANSFERASE"/>
    <property type="match status" value="1"/>
</dbReference>
<name>A0A6M3LW15_9ZZZZ</name>
<dbReference type="SUPFAM" id="SSF53335">
    <property type="entry name" value="S-adenosyl-L-methionine-dependent methyltransferases"/>
    <property type="match status" value="1"/>
</dbReference>
<sequence>MAIKEISELQTPEIQIDKIIIGKRFREDLGDIKSLTKSICDVGLLHPIVVDENYHLIAGRRRLEACKSLGWKKIPVHIVSLEDLKRGEFDENAIRKNFTASEMVAVKRYYEPEVKSEAKKRQEELGRTQGKDPSGKFPEGVKGDTRDIVAKFAGVSGRTLEKAEDIVDAAEADPETFGDILEDVDSGKTSISHAHTKINRRKKHKDPPPLPEGIFDVILADPPWQYYLPLRGAPDAHYETMSTEDICNLEVEGVSIKEKIGGDAILFLWATNPKLKVALEVIESWGFTYVTNMVWVKEKWGTGYYFRGQHELLLIAKKGKIPPPVEEVRPSSVLHSPVREHSRKPDEVYDIIETLYPNRQYLELFSRNEREGWEMWGHDTR</sequence>
<evidence type="ECO:0000256" key="1">
    <source>
        <dbReference type="ARBA" id="ARBA00022603"/>
    </source>
</evidence>
<evidence type="ECO:0000256" key="2">
    <source>
        <dbReference type="ARBA" id="ARBA00022679"/>
    </source>
</evidence>
<feature type="region of interest" description="Disordered" evidence="4">
    <location>
        <begin position="117"/>
        <end position="140"/>
    </location>
</feature>
<dbReference type="InterPro" id="IPR002052">
    <property type="entry name" value="DNA_methylase_N6_adenine_CS"/>
</dbReference>
<proteinExistence type="predicted"/>
<dbReference type="Pfam" id="PF05063">
    <property type="entry name" value="MT-A70"/>
    <property type="match status" value="1"/>
</dbReference>
<evidence type="ECO:0000256" key="4">
    <source>
        <dbReference type="SAM" id="MobiDB-lite"/>
    </source>
</evidence>
<dbReference type="AlphaFoldDB" id="A0A6M3LW15"/>
<dbReference type="PANTHER" id="PTHR12829:SF7">
    <property type="entry name" value="N6-ADENOSINE-METHYLTRANSFERASE CATALYTIC SUBUNIT"/>
    <property type="match status" value="1"/>
</dbReference>
<dbReference type="EMBL" id="MT143564">
    <property type="protein sequence ID" value="QJA98239.1"/>
    <property type="molecule type" value="Genomic_DNA"/>
</dbReference>
<dbReference type="InterPro" id="IPR007757">
    <property type="entry name" value="MT-A70-like"/>
</dbReference>
<dbReference type="Pfam" id="PF02195">
    <property type="entry name" value="ParB_N"/>
    <property type="match status" value="1"/>
</dbReference>
<dbReference type="GO" id="GO:0001734">
    <property type="term" value="F:mRNA m(6)A methyltransferase activity"/>
    <property type="evidence" value="ECO:0007669"/>
    <property type="project" value="UniProtKB-ARBA"/>
</dbReference>
<keyword evidence="3" id="KW-0949">S-adenosyl-L-methionine</keyword>
<reference evidence="6" key="1">
    <citation type="submission" date="2020-03" db="EMBL/GenBank/DDBJ databases">
        <title>The deep terrestrial virosphere.</title>
        <authorList>
            <person name="Holmfeldt K."/>
            <person name="Nilsson E."/>
            <person name="Simone D."/>
            <person name="Lopez-Fernandez M."/>
            <person name="Wu X."/>
            <person name="de Brujin I."/>
            <person name="Lundin D."/>
            <person name="Andersson A."/>
            <person name="Bertilsson S."/>
            <person name="Dopson M."/>
        </authorList>
    </citation>
    <scope>NUCLEOTIDE SEQUENCE</scope>
    <source>
        <strain evidence="6">MM171A02092</strain>
        <strain evidence="7">MM171B00346</strain>
    </source>
</reference>
<keyword evidence="1 6" id="KW-0489">Methyltransferase</keyword>
<dbReference type="CDD" id="cd16410">
    <property type="entry name" value="ParB_N_like"/>
    <property type="match status" value="1"/>
</dbReference>
<protein>
    <submittedName>
        <fullName evidence="6">Putative methyltransferase</fullName>
    </submittedName>
</protein>
<keyword evidence="2 6" id="KW-0808">Transferase</keyword>
<dbReference type="Gene3D" id="3.90.1530.10">
    <property type="entry name" value="Conserved hypothetical protein from pyrococcus furiosus pfu- 392566-001, ParB domain"/>
    <property type="match status" value="1"/>
</dbReference>
<dbReference type="InterPro" id="IPR036086">
    <property type="entry name" value="ParB/Sulfiredoxin_sf"/>
</dbReference>
<feature type="domain" description="ParB-like N-terminal" evidence="5">
    <location>
        <begin position="12"/>
        <end position="93"/>
    </location>
</feature>
<dbReference type="InterPro" id="IPR003115">
    <property type="entry name" value="ParB_N"/>
</dbReference>
<organism evidence="6">
    <name type="scientific">viral metagenome</name>
    <dbReference type="NCBI Taxonomy" id="1070528"/>
    <lineage>
        <taxon>unclassified sequences</taxon>
        <taxon>metagenomes</taxon>
        <taxon>organismal metagenomes</taxon>
    </lineage>
</organism>
<dbReference type="GO" id="GO:0003676">
    <property type="term" value="F:nucleic acid binding"/>
    <property type="evidence" value="ECO:0007669"/>
    <property type="project" value="InterPro"/>
</dbReference>
<evidence type="ECO:0000313" key="6">
    <source>
        <dbReference type="EMBL" id="QJA98239.1"/>
    </source>
</evidence>
<gene>
    <name evidence="6" type="ORF">MM171A02092_0008</name>
    <name evidence="7" type="ORF">MM171B00346_0011</name>
</gene>
<accession>A0A6M3LW15</accession>
<dbReference type="GO" id="GO:0032259">
    <property type="term" value="P:methylation"/>
    <property type="evidence" value="ECO:0007669"/>
    <property type="project" value="UniProtKB-KW"/>
</dbReference>
<dbReference type="EMBL" id="MT143879">
    <property type="protein sequence ID" value="QJB04299.1"/>
    <property type="molecule type" value="Genomic_DNA"/>
</dbReference>